<keyword evidence="1" id="KW-0472">Membrane</keyword>
<feature type="transmembrane region" description="Helical" evidence="1">
    <location>
        <begin position="12"/>
        <end position="37"/>
    </location>
</feature>
<proteinExistence type="predicted"/>
<accession>A0A7J7TN55</accession>
<evidence type="ECO:0000256" key="1">
    <source>
        <dbReference type="SAM" id="Phobius"/>
    </source>
</evidence>
<reference evidence="2 3" key="1">
    <citation type="journal article" date="2020" name="Nature">
        <title>Six reference-quality genomes reveal evolution of bat adaptations.</title>
        <authorList>
            <person name="Jebb D."/>
            <person name="Huang Z."/>
            <person name="Pippel M."/>
            <person name="Hughes G.M."/>
            <person name="Lavrichenko K."/>
            <person name="Devanna P."/>
            <person name="Winkler S."/>
            <person name="Jermiin L.S."/>
            <person name="Skirmuntt E.C."/>
            <person name="Katzourakis A."/>
            <person name="Burkitt-Gray L."/>
            <person name="Ray D.A."/>
            <person name="Sullivan K.A.M."/>
            <person name="Roscito J.G."/>
            <person name="Kirilenko B.M."/>
            <person name="Davalos L.M."/>
            <person name="Corthals A.P."/>
            <person name="Power M.L."/>
            <person name="Jones G."/>
            <person name="Ransome R.D."/>
            <person name="Dechmann D.K.N."/>
            <person name="Locatelli A.G."/>
            <person name="Puechmaille S.J."/>
            <person name="Fedrigo O."/>
            <person name="Jarvis E.D."/>
            <person name="Hiller M."/>
            <person name="Vernes S.C."/>
            <person name="Myers E.W."/>
            <person name="Teeling E.C."/>
        </authorList>
    </citation>
    <scope>NUCLEOTIDE SEQUENCE [LARGE SCALE GENOMIC DNA]</scope>
    <source>
        <strain evidence="2">MRhiFer1</strain>
        <tissue evidence="2">Lung</tissue>
    </source>
</reference>
<sequence>MNFTTGTHVSGIIQYLSFCDWLISLSIVFSGFIHVAAYVRIPILFQAVCIYHILFTHSFINEHLGGFNFLAIMNNAAIKIGVQNICSNRYFNCVRYIFRSRIAELHANATLNFLRSCRTVFLRGICKHFLAHGNCSQLPCLHLCPFCLCPFHFQKGPPEIQIVHITFSCLEPQ</sequence>
<gene>
    <name evidence="2" type="ORF">mRhiFer1_008739</name>
</gene>
<keyword evidence="1" id="KW-0812">Transmembrane</keyword>
<protein>
    <submittedName>
        <fullName evidence="2">Uncharacterized protein</fullName>
    </submittedName>
</protein>
<dbReference type="EMBL" id="JACAGC010000019">
    <property type="protein sequence ID" value="KAF6301820.1"/>
    <property type="molecule type" value="Genomic_DNA"/>
</dbReference>
<evidence type="ECO:0000313" key="3">
    <source>
        <dbReference type="Proteomes" id="UP000585614"/>
    </source>
</evidence>
<comment type="caution">
    <text evidence="2">The sequence shown here is derived from an EMBL/GenBank/DDBJ whole genome shotgun (WGS) entry which is preliminary data.</text>
</comment>
<keyword evidence="1" id="KW-1133">Transmembrane helix</keyword>
<name>A0A7J7TN55_RHIFE</name>
<dbReference type="AlphaFoldDB" id="A0A7J7TN55"/>
<dbReference type="Proteomes" id="UP000585614">
    <property type="component" value="Unassembled WGS sequence"/>
</dbReference>
<organism evidence="2 3">
    <name type="scientific">Rhinolophus ferrumequinum</name>
    <name type="common">Greater horseshoe bat</name>
    <dbReference type="NCBI Taxonomy" id="59479"/>
    <lineage>
        <taxon>Eukaryota</taxon>
        <taxon>Metazoa</taxon>
        <taxon>Chordata</taxon>
        <taxon>Craniata</taxon>
        <taxon>Vertebrata</taxon>
        <taxon>Euteleostomi</taxon>
        <taxon>Mammalia</taxon>
        <taxon>Eutheria</taxon>
        <taxon>Laurasiatheria</taxon>
        <taxon>Chiroptera</taxon>
        <taxon>Yinpterochiroptera</taxon>
        <taxon>Rhinolophoidea</taxon>
        <taxon>Rhinolophidae</taxon>
        <taxon>Rhinolophinae</taxon>
        <taxon>Rhinolophus</taxon>
    </lineage>
</organism>
<evidence type="ECO:0000313" key="2">
    <source>
        <dbReference type="EMBL" id="KAF6301820.1"/>
    </source>
</evidence>